<keyword evidence="4 7" id="KW-0808">Transferase</keyword>
<comment type="pathway">
    <text evidence="1 7">Pyrimidine metabolism; UMP biosynthesis via de novo pathway; UMP from orotate: step 1/2.</text>
</comment>
<dbReference type="CDD" id="cd06223">
    <property type="entry name" value="PRTases_typeI"/>
    <property type="match status" value="1"/>
</dbReference>
<dbReference type="AlphaFoldDB" id="A0AAU7VQI1"/>
<evidence type="ECO:0000256" key="1">
    <source>
        <dbReference type="ARBA" id="ARBA00004889"/>
    </source>
</evidence>
<keyword evidence="5 7" id="KW-0460">Magnesium</keyword>
<dbReference type="InterPro" id="IPR029057">
    <property type="entry name" value="PRTase-like"/>
</dbReference>
<dbReference type="PANTHER" id="PTHR19278:SF9">
    <property type="entry name" value="URIDINE 5'-MONOPHOSPHATE SYNTHASE"/>
    <property type="match status" value="1"/>
</dbReference>
<dbReference type="GO" id="GO:0004588">
    <property type="term" value="F:orotate phosphoribosyltransferase activity"/>
    <property type="evidence" value="ECO:0007669"/>
    <property type="project" value="UniProtKB-UniRule"/>
</dbReference>
<reference evidence="9" key="1">
    <citation type="journal article" date="2013" name="Extremophiles">
        <title>Proteinivorax tanatarense gen. nov., sp. nov., an anaerobic, haloalkaliphilic, proteolytic bacterium isolated from a decaying algal bloom, and proposal of Proteinivoraceae fam. nov.</title>
        <authorList>
            <person name="Kevbrin V."/>
            <person name="Boltyanskaya Y."/>
            <person name="Zhilina T."/>
            <person name="Kolganova T."/>
            <person name="Lavrentjeva E."/>
            <person name="Kuznetsov B."/>
        </authorList>
    </citation>
    <scope>NUCLEOTIDE SEQUENCE</scope>
    <source>
        <strain evidence="9">Z-910T</strain>
    </source>
</reference>
<feature type="binding site" evidence="7">
    <location>
        <position position="117"/>
    </location>
    <ligand>
        <name>orotate</name>
        <dbReference type="ChEBI" id="CHEBI:30839"/>
    </ligand>
</feature>
<keyword evidence="3 7" id="KW-0328">Glycosyltransferase</keyword>
<dbReference type="EC" id="2.4.2.10" evidence="2 7"/>
<accession>A0AAU7VQI1</accession>
<feature type="binding site" evidence="7">
    <location>
        <position position="90"/>
    </location>
    <ligand>
        <name>5-phospho-alpha-D-ribose 1-diphosphate</name>
        <dbReference type="ChEBI" id="CHEBI:58017"/>
        <note>ligand shared between dimeric partners</note>
    </ligand>
</feature>
<feature type="binding site" evidence="7">
    <location>
        <position position="145"/>
    </location>
    <ligand>
        <name>orotate</name>
        <dbReference type="ChEBI" id="CHEBI:30839"/>
    </ligand>
</feature>
<comment type="catalytic activity">
    <reaction evidence="7">
        <text>orotidine 5'-phosphate + diphosphate = orotate + 5-phospho-alpha-D-ribose 1-diphosphate</text>
        <dbReference type="Rhea" id="RHEA:10380"/>
        <dbReference type="ChEBI" id="CHEBI:30839"/>
        <dbReference type="ChEBI" id="CHEBI:33019"/>
        <dbReference type="ChEBI" id="CHEBI:57538"/>
        <dbReference type="ChEBI" id="CHEBI:58017"/>
        <dbReference type="EC" id="2.4.2.10"/>
    </reaction>
</comment>
<feature type="binding site" description="in other chain" evidence="7">
    <location>
        <begin position="113"/>
        <end position="121"/>
    </location>
    <ligand>
        <name>5-phospho-alpha-D-ribose 1-diphosphate</name>
        <dbReference type="ChEBI" id="CHEBI:58017"/>
        <note>ligand shared between dimeric partners</note>
    </ligand>
</feature>
<evidence type="ECO:0000256" key="5">
    <source>
        <dbReference type="ARBA" id="ARBA00022842"/>
    </source>
</evidence>
<reference evidence="9" key="2">
    <citation type="submission" date="2024-06" db="EMBL/GenBank/DDBJ databases">
        <authorList>
            <person name="Petrova K.O."/>
            <person name="Toshchakov S.V."/>
            <person name="Boltjanskaja Y.V."/>
            <person name="Kevbrin V."/>
        </authorList>
    </citation>
    <scope>NUCLEOTIDE SEQUENCE</scope>
    <source>
        <strain evidence="9">Z-910T</strain>
    </source>
</reference>
<evidence type="ECO:0000256" key="7">
    <source>
        <dbReference type="HAMAP-Rule" id="MF_01208"/>
    </source>
</evidence>
<comment type="function">
    <text evidence="7">Catalyzes the transfer of a ribosyl phosphate group from 5-phosphoribose 1-diphosphate to orotate, leading to the formation of orotidine monophosphate (OMP).</text>
</comment>
<dbReference type="GO" id="GO:0044205">
    <property type="term" value="P:'de novo' UMP biosynthetic process"/>
    <property type="evidence" value="ECO:0007669"/>
    <property type="project" value="UniProtKB-UniRule"/>
</dbReference>
<dbReference type="GO" id="GO:0019856">
    <property type="term" value="P:pyrimidine nucleobase biosynthetic process"/>
    <property type="evidence" value="ECO:0007669"/>
    <property type="project" value="InterPro"/>
</dbReference>
<evidence type="ECO:0000256" key="4">
    <source>
        <dbReference type="ARBA" id="ARBA00022679"/>
    </source>
</evidence>
<comment type="cofactor">
    <cofactor evidence="7">
        <name>Mg(2+)</name>
        <dbReference type="ChEBI" id="CHEBI:18420"/>
    </cofactor>
</comment>
<dbReference type="GO" id="GO:0000287">
    <property type="term" value="F:magnesium ion binding"/>
    <property type="evidence" value="ECO:0007669"/>
    <property type="project" value="UniProtKB-UniRule"/>
</dbReference>
<dbReference type="InterPro" id="IPR006273">
    <property type="entry name" value="Orotate_PRibTrfase_bac"/>
</dbReference>
<dbReference type="Pfam" id="PF00156">
    <property type="entry name" value="Pribosyltran"/>
    <property type="match status" value="1"/>
</dbReference>
<comment type="subunit">
    <text evidence="7">Homodimer.</text>
</comment>
<dbReference type="HAMAP" id="MF_01208">
    <property type="entry name" value="PyrE"/>
    <property type="match status" value="1"/>
</dbReference>
<feature type="binding site" evidence="7">
    <location>
        <position position="93"/>
    </location>
    <ligand>
        <name>5-phospho-alpha-D-ribose 1-diphosphate</name>
        <dbReference type="ChEBI" id="CHEBI:58017"/>
        <note>ligand shared between dimeric partners</note>
    </ligand>
</feature>
<evidence type="ECO:0000259" key="8">
    <source>
        <dbReference type="Pfam" id="PF00156"/>
    </source>
</evidence>
<feature type="domain" description="Phosphoribosyltransferase" evidence="8">
    <location>
        <begin position="49"/>
        <end position="151"/>
    </location>
</feature>
<organism evidence="9">
    <name type="scientific">Proteinivorax tanatarense</name>
    <dbReference type="NCBI Taxonomy" id="1260629"/>
    <lineage>
        <taxon>Bacteria</taxon>
        <taxon>Bacillati</taxon>
        <taxon>Bacillota</taxon>
        <taxon>Clostridia</taxon>
        <taxon>Eubacteriales</taxon>
        <taxon>Proteinivoracaceae</taxon>
        <taxon>Proteinivorax</taxon>
    </lineage>
</organism>
<dbReference type="RefSeq" id="WP_350344811.1">
    <property type="nucleotide sequence ID" value="NZ_CP158367.1"/>
</dbReference>
<evidence type="ECO:0000256" key="2">
    <source>
        <dbReference type="ARBA" id="ARBA00011971"/>
    </source>
</evidence>
<evidence type="ECO:0000313" key="9">
    <source>
        <dbReference type="EMBL" id="XBX76078.1"/>
    </source>
</evidence>
<dbReference type="SUPFAM" id="SSF53271">
    <property type="entry name" value="PRTase-like"/>
    <property type="match status" value="1"/>
</dbReference>
<dbReference type="Gene3D" id="3.40.50.2020">
    <property type="match status" value="1"/>
</dbReference>
<name>A0AAU7VQI1_9FIRM</name>
<dbReference type="PANTHER" id="PTHR19278">
    <property type="entry name" value="OROTATE PHOSPHORIBOSYLTRANSFERASE"/>
    <property type="match status" value="1"/>
</dbReference>
<dbReference type="EMBL" id="CP158367">
    <property type="protein sequence ID" value="XBX76078.1"/>
    <property type="molecule type" value="Genomic_DNA"/>
</dbReference>
<dbReference type="InterPro" id="IPR023031">
    <property type="entry name" value="OPRT"/>
</dbReference>
<sequence>MDKKILEAFEKSNALQTGHFVLTSGRHSDKYMQCAQVFQYPKYSNLLSEALVDKIKHLEIDVVVGPAMGGLIFGFNVAQKLGVKSIFAERVEKKMTFKRGFTIKPGEKVLIVEDVITTGGSVKEVMEVVEGLGGEVVAVGCAVDRTAGKDVGYEFYSLYEMDIKSYEPHNCPMCKEKMPTTKPGSTGKK</sequence>
<dbReference type="NCBIfam" id="TIGR01367">
    <property type="entry name" value="pyrE_Therm"/>
    <property type="match status" value="1"/>
</dbReference>
<dbReference type="InterPro" id="IPR000836">
    <property type="entry name" value="PRTase_dom"/>
</dbReference>
<keyword evidence="6 7" id="KW-0665">Pyrimidine biosynthesis</keyword>
<comment type="similarity">
    <text evidence="7">Belongs to the purine/pyrimidine phosphoribosyltransferase family. PyrE subfamily.</text>
</comment>
<comment type="caution">
    <text evidence="7">Lacks conserved residue(s) required for the propagation of feature annotation.</text>
</comment>
<proteinExistence type="inferred from homology"/>
<evidence type="ECO:0000256" key="3">
    <source>
        <dbReference type="ARBA" id="ARBA00022676"/>
    </source>
</evidence>
<evidence type="ECO:0000256" key="6">
    <source>
        <dbReference type="ARBA" id="ARBA00022975"/>
    </source>
</evidence>
<gene>
    <name evidence="7 9" type="primary">pyrE</name>
    <name evidence="9" type="ORF">PRVXT_001253</name>
</gene>
<protein>
    <recommendedName>
        <fullName evidence="2 7">Orotate phosphoribosyltransferase</fullName>
        <shortName evidence="7">OPRT</shortName>
        <shortName evidence="7">OPRTase</shortName>
        <ecNumber evidence="2 7">2.4.2.10</ecNumber>
    </recommendedName>
</protein>